<organism evidence="2 3">
    <name type="scientific">Myxococcus landrumensis</name>
    <dbReference type="NCBI Taxonomy" id="2813577"/>
    <lineage>
        <taxon>Bacteria</taxon>
        <taxon>Pseudomonadati</taxon>
        <taxon>Myxococcota</taxon>
        <taxon>Myxococcia</taxon>
        <taxon>Myxococcales</taxon>
        <taxon>Cystobacterineae</taxon>
        <taxon>Myxococcaceae</taxon>
        <taxon>Myxococcus</taxon>
    </lineage>
</organism>
<gene>
    <name evidence="2" type="ORF">JY572_28945</name>
</gene>
<protein>
    <recommendedName>
        <fullName evidence="4">Lipoprotein</fullName>
    </recommendedName>
</protein>
<proteinExistence type="predicted"/>
<feature type="signal peptide" evidence="1">
    <location>
        <begin position="1"/>
        <end position="25"/>
    </location>
</feature>
<evidence type="ECO:0000313" key="3">
    <source>
        <dbReference type="Proteomes" id="UP000663090"/>
    </source>
</evidence>
<keyword evidence="3" id="KW-1185">Reference proteome</keyword>
<dbReference type="EMBL" id="CP071091">
    <property type="protein sequence ID" value="QSQ12364.1"/>
    <property type="molecule type" value="Genomic_DNA"/>
</dbReference>
<evidence type="ECO:0000256" key="1">
    <source>
        <dbReference type="SAM" id="SignalP"/>
    </source>
</evidence>
<evidence type="ECO:0008006" key="4">
    <source>
        <dbReference type="Google" id="ProtNLM"/>
    </source>
</evidence>
<reference evidence="2 3" key="1">
    <citation type="submission" date="2021-02" db="EMBL/GenBank/DDBJ databases">
        <title>De Novo genome assembly of isolated myxobacteria.</title>
        <authorList>
            <person name="Stevens D.C."/>
        </authorList>
    </citation>
    <scope>NUCLEOTIDE SEQUENCE [LARGE SCALE GENOMIC DNA]</scope>
    <source>
        <strain evidence="2 3">SCHIC003</strain>
    </source>
</reference>
<evidence type="ECO:0000313" key="2">
    <source>
        <dbReference type="EMBL" id="QSQ12364.1"/>
    </source>
</evidence>
<feature type="chain" id="PRO_5046602004" description="Lipoprotein" evidence="1">
    <location>
        <begin position="26"/>
        <end position="103"/>
    </location>
</feature>
<name>A0ABX7N451_9BACT</name>
<keyword evidence="1" id="KW-0732">Signal</keyword>
<accession>A0ABX7N451</accession>
<sequence>MRRISGGVAAVVCTFALMQGGSVAAADIRQDAQVETITCEEEGSFEQAPLQRVSLDAAGCSDDDWAAVNEHCLRYHPGCYVQTCSRIAEDKVVYQYACIAPPG</sequence>
<dbReference type="Proteomes" id="UP000663090">
    <property type="component" value="Chromosome"/>
</dbReference>
<dbReference type="RefSeq" id="WP_206714093.1">
    <property type="nucleotide sequence ID" value="NZ_CP071091.1"/>
</dbReference>